<accession>A0A9Q1BIP1</accession>
<dbReference type="SUPFAM" id="SSF56436">
    <property type="entry name" value="C-type lectin-like"/>
    <property type="match status" value="1"/>
</dbReference>
<evidence type="ECO:0000256" key="1">
    <source>
        <dbReference type="SAM" id="SignalP"/>
    </source>
</evidence>
<reference evidence="3" key="1">
    <citation type="submission" date="2021-10" db="EMBL/GenBank/DDBJ databases">
        <title>Tropical sea cucumber genome reveals ecological adaptation and Cuvierian tubules defense mechanism.</title>
        <authorList>
            <person name="Chen T."/>
        </authorList>
    </citation>
    <scope>NUCLEOTIDE SEQUENCE</scope>
    <source>
        <strain evidence="3">Nanhai2018</strain>
        <tissue evidence="3">Muscle</tissue>
    </source>
</reference>
<dbReference type="AlphaFoldDB" id="A0A9Q1BIP1"/>
<dbReference type="Gene3D" id="3.10.100.10">
    <property type="entry name" value="Mannose-Binding Protein A, subunit A"/>
    <property type="match status" value="1"/>
</dbReference>
<evidence type="ECO:0000313" key="4">
    <source>
        <dbReference type="Proteomes" id="UP001152320"/>
    </source>
</evidence>
<dbReference type="InterPro" id="IPR016186">
    <property type="entry name" value="C-type_lectin-like/link_sf"/>
</dbReference>
<sequence>MSLAAVLLLTVLGVSTQLSSVDCCQDYWVSFGRHCYRYFGVHVSWREAEEICTGLGYAHLVSIHSHEEFNFVFQLWKELRDDIPNSDFPYQGLWIGLTDQVKEGVFTYTDGSPVDYLAFAYGEPNDSRGQEDFIHIWQGPESEMRPPYWNDARNELKFQVMCKQTC</sequence>
<dbReference type="InterPro" id="IPR050111">
    <property type="entry name" value="C-type_lectin/snaclec_domain"/>
</dbReference>
<protein>
    <submittedName>
        <fullName evidence="3">Alpha-N-acetylgalactosamine-specific lectin</fullName>
    </submittedName>
</protein>
<dbReference type="Proteomes" id="UP001152320">
    <property type="component" value="Chromosome 16"/>
</dbReference>
<keyword evidence="1" id="KW-0732">Signal</keyword>
<feature type="chain" id="PRO_5040401470" evidence="1">
    <location>
        <begin position="17"/>
        <end position="166"/>
    </location>
</feature>
<name>A0A9Q1BIP1_HOLLE</name>
<feature type="domain" description="C-type lectin" evidence="2">
    <location>
        <begin position="31"/>
        <end position="163"/>
    </location>
</feature>
<evidence type="ECO:0000313" key="3">
    <source>
        <dbReference type="EMBL" id="KAJ8027311.1"/>
    </source>
</evidence>
<dbReference type="OrthoDB" id="418245at2759"/>
<dbReference type="EMBL" id="JAIZAY010000016">
    <property type="protein sequence ID" value="KAJ8027311.1"/>
    <property type="molecule type" value="Genomic_DNA"/>
</dbReference>
<feature type="signal peptide" evidence="1">
    <location>
        <begin position="1"/>
        <end position="16"/>
    </location>
</feature>
<comment type="caution">
    <text evidence="3">The sequence shown here is derived from an EMBL/GenBank/DDBJ whole genome shotgun (WGS) entry which is preliminary data.</text>
</comment>
<gene>
    <name evidence="3" type="ORF">HOLleu_32421</name>
</gene>
<dbReference type="PANTHER" id="PTHR22803">
    <property type="entry name" value="MANNOSE, PHOSPHOLIPASE, LECTIN RECEPTOR RELATED"/>
    <property type="match status" value="1"/>
</dbReference>
<dbReference type="InterPro" id="IPR001304">
    <property type="entry name" value="C-type_lectin-like"/>
</dbReference>
<dbReference type="PROSITE" id="PS50041">
    <property type="entry name" value="C_TYPE_LECTIN_2"/>
    <property type="match status" value="1"/>
</dbReference>
<dbReference type="Pfam" id="PF00059">
    <property type="entry name" value="Lectin_C"/>
    <property type="match status" value="1"/>
</dbReference>
<evidence type="ECO:0000259" key="2">
    <source>
        <dbReference type="PROSITE" id="PS50041"/>
    </source>
</evidence>
<organism evidence="3 4">
    <name type="scientific">Holothuria leucospilota</name>
    <name type="common">Black long sea cucumber</name>
    <name type="synonym">Mertensiothuria leucospilota</name>
    <dbReference type="NCBI Taxonomy" id="206669"/>
    <lineage>
        <taxon>Eukaryota</taxon>
        <taxon>Metazoa</taxon>
        <taxon>Echinodermata</taxon>
        <taxon>Eleutherozoa</taxon>
        <taxon>Echinozoa</taxon>
        <taxon>Holothuroidea</taxon>
        <taxon>Aspidochirotacea</taxon>
        <taxon>Aspidochirotida</taxon>
        <taxon>Holothuriidae</taxon>
        <taxon>Holothuria</taxon>
    </lineage>
</organism>
<keyword evidence="4" id="KW-1185">Reference proteome</keyword>
<dbReference type="SMART" id="SM00034">
    <property type="entry name" value="CLECT"/>
    <property type="match status" value="1"/>
</dbReference>
<dbReference type="InterPro" id="IPR016187">
    <property type="entry name" value="CTDL_fold"/>
</dbReference>
<proteinExistence type="predicted"/>